<dbReference type="RefSeq" id="WP_344981736.1">
    <property type="nucleotide sequence ID" value="NZ_BAAAVI010000103.1"/>
</dbReference>
<organism evidence="2 3">
    <name type="scientific">Streptosporangium fragile</name>
    <dbReference type="NCBI Taxonomy" id="46186"/>
    <lineage>
        <taxon>Bacteria</taxon>
        <taxon>Bacillati</taxon>
        <taxon>Actinomycetota</taxon>
        <taxon>Actinomycetes</taxon>
        <taxon>Streptosporangiales</taxon>
        <taxon>Streptosporangiaceae</taxon>
        <taxon>Streptosporangium</taxon>
    </lineage>
</organism>
<dbReference type="EMBL" id="BAAAVI010000103">
    <property type="protein sequence ID" value="GAA2910258.1"/>
    <property type="molecule type" value="Genomic_DNA"/>
</dbReference>
<evidence type="ECO:0000256" key="1">
    <source>
        <dbReference type="SAM" id="MobiDB-lite"/>
    </source>
</evidence>
<dbReference type="InterPro" id="IPR054058">
    <property type="entry name" value="HTH_67"/>
</dbReference>
<reference evidence="2 3" key="1">
    <citation type="journal article" date="2019" name="Int. J. Syst. Evol. Microbiol.">
        <title>The Global Catalogue of Microorganisms (GCM) 10K type strain sequencing project: providing services to taxonomists for standard genome sequencing and annotation.</title>
        <authorList>
            <consortium name="The Broad Institute Genomics Platform"/>
            <consortium name="The Broad Institute Genome Sequencing Center for Infectious Disease"/>
            <person name="Wu L."/>
            <person name="Ma J."/>
        </authorList>
    </citation>
    <scope>NUCLEOTIDE SEQUENCE [LARGE SCALE GENOMIC DNA]</scope>
    <source>
        <strain evidence="2 3">JCM 6242</strain>
    </source>
</reference>
<evidence type="ECO:0000313" key="3">
    <source>
        <dbReference type="Proteomes" id="UP001500831"/>
    </source>
</evidence>
<dbReference type="Proteomes" id="UP001500831">
    <property type="component" value="Unassembled WGS sequence"/>
</dbReference>
<name>A0ABN3WBK9_9ACTN</name>
<evidence type="ECO:0000313" key="2">
    <source>
        <dbReference type="EMBL" id="GAA2910258.1"/>
    </source>
</evidence>
<feature type="region of interest" description="Disordered" evidence="1">
    <location>
        <begin position="276"/>
        <end position="316"/>
    </location>
</feature>
<dbReference type="NCBIfam" id="NF047719">
    <property type="entry name" value="SCO6745_fam_HTH"/>
    <property type="match status" value="1"/>
</dbReference>
<gene>
    <name evidence="2" type="ORF">GCM10010517_76730</name>
</gene>
<evidence type="ECO:0008006" key="4">
    <source>
        <dbReference type="Google" id="ProtNLM"/>
    </source>
</evidence>
<comment type="caution">
    <text evidence="2">The sequence shown here is derived from an EMBL/GenBank/DDBJ whole genome shotgun (WGS) entry which is preliminary data.</text>
</comment>
<accession>A0ABN3WBK9</accession>
<protein>
    <recommendedName>
        <fullName evidence="4">SalK</fullName>
    </recommendedName>
</protein>
<proteinExistence type="predicted"/>
<keyword evidence="3" id="KW-1185">Reference proteome</keyword>
<sequence>MPESDSNIPRTMWRLLEPLHAVLYFTPEGRTSADAVGMRGFWMGYFATRAAPLGPVGPDAVTAAFHGFPPAHVARALPDAWTFATPGDVLRARLDGADAALRRLLTDAVVESDDVRAAADLAWEAAGHADVAGRVLAAANRALPAPEEPHLRLWQAATTLREHRGDGHVAALVVHGVSPVEAHLLKVAAGETDLAQLRVARRWDDGDWDAAAEALRERGWTDASGRLTAEGARQRDRIEQLTDGAAARPWRTLGEERTAALARLLHPLTTAVRASDAFPPANPIGLPQPYAPETAEGRDGENGRDPSIPAAPSRIG</sequence>
<feature type="compositionally biased region" description="Basic and acidic residues" evidence="1">
    <location>
        <begin position="295"/>
        <end position="304"/>
    </location>
</feature>
<dbReference type="Pfam" id="PF21863">
    <property type="entry name" value="HTH_67"/>
    <property type="match status" value="1"/>
</dbReference>